<dbReference type="Proteomes" id="UP000587697">
    <property type="component" value="Unassembled WGS sequence"/>
</dbReference>
<dbReference type="PANTHER" id="PTHR22984:SF25">
    <property type="entry name" value="PROTEIN KINASE DOMAIN-CONTAINING PROTEIN"/>
    <property type="match status" value="1"/>
</dbReference>
<comment type="similarity">
    <text evidence="2">Belongs to the protein kinase superfamily. CAMK Ser/Thr protein kinase family. PIM subfamily.</text>
</comment>
<evidence type="ECO:0000256" key="6">
    <source>
        <dbReference type="ARBA" id="ARBA00022741"/>
    </source>
</evidence>
<keyword evidence="7 12" id="KW-0418">Kinase</keyword>
<dbReference type="SUPFAM" id="SSF56112">
    <property type="entry name" value="Protein kinase-like (PK-like)"/>
    <property type="match status" value="1"/>
</dbReference>
<keyword evidence="8" id="KW-0067">ATP-binding</keyword>
<dbReference type="InterPro" id="IPR011009">
    <property type="entry name" value="Kinase-like_dom_sf"/>
</dbReference>
<keyword evidence="5" id="KW-0808">Transferase</keyword>
<name>A0A7L2NEL6_9PASS</name>
<comment type="catalytic activity">
    <reaction evidence="10">
        <text>L-seryl-[protein] + ATP = O-phospho-L-seryl-[protein] + ADP + H(+)</text>
        <dbReference type="Rhea" id="RHEA:17989"/>
        <dbReference type="Rhea" id="RHEA-COMP:9863"/>
        <dbReference type="Rhea" id="RHEA-COMP:11604"/>
        <dbReference type="ChEBI" id="CHEBI:15378"/>
        <dbReference type="ChEBI" id="CHEBI:29999"/>
        <dbReference type="ChEBI" id="CHEBI:30616"/>
        <dbReference type="ChEBI" id="CHEBI:83421"/>
        <dbReference type="ChEBI" id="CHEBI:456216"/>
        <dbReference type="EC" id="2.7.11.1"/>
    </reaction>
</comment>
<comment type="subcellular location">
    <subcellularLocation>
        <location evidence="1">Host cell</location>
    </subcellularLocation>
</comment>
<dbReference type="GO" id="GO:0004674">
    <property type="term" value="F:protein serine/threonine kinase activity"/>
    <property type="evidence" value="ECO:0007669"/>
    <property type="project" value="UniProtKB-KW"/>
</dbReference>
<dbReference type="GO" id="GO:0043657">
    <property type="term" value="C:host cell"/>
    <property type="evidence" value="ECO:0007669"/>
    <property type="project" value="UniProtKB-SubCell"/>
</dbReference>
<evidence type="ECO:0000313" key="12">
    <source>
        <dbReference type="EMBL" id="NXR70708.1"/>
    </source>
</evidence>
<protein>
    <recommendedName>
        <fullName evidence="3">non-specific serine/threonine protein kinase</fullName>
        <ecNumber evidence="3">2.7.11.1</ecNumber>
    </recommendedName>
</protein>
<dbReference type="EMBL" id="VWYO01028507">
    <property type="protein sequence ID" value="NXR70708.1"/>
    <property type="molecule type" value="Genomic_DNA"/>
</dbReference>
<feature type="non-terminal residue" evidence="12">
    <location>
        <position position="91"/>
    </location>
</feature>
<dbReference type="GO" id="GO:0005524">
    <property type="term" value="F:ATP binding"/>
    <property type="evidence" value="ECO:0007669"/>
    <property type="project" value="UniProtKB-KW"/>
</dbReference>
<evidence type="ECO:0000256" key="2">
    <source>
        <dbReference type="ARBA" id="ARBA00005505"/>
    </source>
</evidence>
<dbReference type="Gene3D" id="1.10.510.10">
    <property type="entry name" value="Transferase(Phosphotransferase) domain 1"/>
    <property type="match status" value="1"/>
</dbReference>
<feature type="non-terminal residue" evidence="12">
    <location>
        <position position="1"/>
    </location>
</feature>
<evidence type="ECO:0000256" key="4">
    <source>
        <dbReference type="ARBA" id="ARBA00022527"/>
    </source>
</evidence>
<proteinExistence type="inferred from homology"/>
<gene>
    <name evidence="12" type="primary">Pim1_1</name>
    <name evidence="12" type="ORF">RHASIB_R13807</name>
</gene>
<sequence length="91" mass="10634">PLGTHAYSPPEWICCGYYHGPSATIWSLGVLLYVMVCGSLPFKEECEIVWGQLFFRQQLSPECQHLICWCLSKHLVDRREVEEISLHPWVW</sequence>
<dbReference type="InterPro" id="IPR051138">
    <property type="entry name" value="PIM_Ser/Thr_kinase"/>
</dbReference>
<evidence type="ECO:0000313" key="13">
    <source>
        <dbReference type="Proteomes" id="UP000587697"/>
    </source>
</evidence>
<feature type="domain" description="Protein kinase" evidence="11">
    <location>
        <begin position="1"/>
        <end position="90"/>
    </location>
</feature>
<reference evidence="12 13" key="1">
    <citation type="submission" date="2019-09" db="EMBL/GenBank/DDBJ databases">
        <title>Bird 10,000 Genomes (B10K) Project - Family phase.</title>
        <authorList>
            <person name="Zhang G."/>
        </authorList>
    </citation>
    <scope>NUCLEOTIDE SEQUENCE [LARGE SCALE GENOMIC DNA]</scope>
    <source>
        <strain evidence="12">B10K-DU-002-26</strain>
        <tissue evidence="12">Muscle</tissue>
    </source>
</reference>
<evidence type="ECO:0000256" key="9">
    <source>
        <dbReference type="ARBA" id="ARBA00047899"/>
    </source>
</evidence>
<keyword evidence="13" id="KW-1185">Reference proteome</keyword>
<accession>A0A7L2NEL6</accession>
<dbReference type="GO" id="GO:0005737">
    <property type="term" value="C:cytoplasm"/>
    <property type="evidence" value="ECO:0007669"/>
    <property type="project" value="TreeGrafter"/>
</dbReference>
<dbReference type="InterPro" id="IPR000719">
    <property type="entry name" value="Prot_kinase_dom"/>
</dbReference>
<dbReference type="PANTHER" id="PTHR22984">
    <property type="entry name" value="SERINE/THREONINE-PROTEIN KINASE PIM"/>
    <property type="match status" value="1"/>
</dbReference>
<keyword evidence="4" id="KW-0723">Serine/threonine-protein kinase</keyword>
<dbReference type="Pfam" id="PF00069">
    <property type="entry name" value="Pkinase"/>
    <property type="match status" value="1"/>
</dbReference>
<comment type="caution">
    <text evidence="12">The sequence shown here is derived from an EMBL/GenBank/DDBJ whole genome shotgun (WGS) entry which is preliminary data.</text>
</comment>
<evidence type="ECO:0000259" key="11">
    <source>
        <dbReference type="PROSITE" id="PS50011"/>
    </source>
</evidence>
<evidence type="ECO:0000256" key="7">
    <source>
        <dbReference type="ARBA" id="ARBA00022777"/>
    </source>
</evidence>
<evidence type="ECO:0000256" key="3">
    <source>
        <dbReference type="ARBA" id="ARBA00012513"/>
    </source>
</evidence>
<evidence type="ECO:0000256" key="5">
    <source>
        <dbReference type="ARBA" id="ARBA00022679"/>
    </source>
</evidence>
<organism evidence="12 13">
    <name type="scientific">Rhadina sibilatrix</name>
    <dbReference type="NCBI Taxonomy" id="2585818"/>
    <lineage>
        <taxon>Eukaryota</taxon>
        <taxon>Metazoa</taxon>
        <taxon>Chordata</taxon>
        <taxon>Craniata</taxon>
        <taxon>Vertebrata</taxon>
        <taxon>Euteleostomi</taxon>
        <taxon>Archelosauria</taxon>
        <taxon>Archosauria</taxon>
        <taxon>Dinosauria</taxon>
        <taxon>Saurischia</taxon>
        <taxon>Theropoda</taxon>
        <taxon>Coelurosauria</taxon>
        <taxon>Aves</taxon>
        <taxon>Neognathae</taxon>
        <taxon>Neoaves</taxon>
        <taxon>Telluraves</taxon>
        <taxon>Australaves</taxon>
        <taxon>Passeriformes</taxon>
        <taxon>Sylvioidea</taxon>
        <taxon>Phylloscopidae</taxon>
        <taxon>Rhadina</taxon>
    </lineage>
</organism>
<dbReference type="AlphaFoldDB" id="A0A7L2NEL6"/>
<evidence type="ECO:0000256" key="1">
    <source>
        <dbReference type="ARBA" id="ARBA00004340"/>
    </source>
</evidence>
<evidence type="ECO:0000256" key="8">
    <source>
        <dbReference type="ARBA" id="ARBA00022840"/>
    </source>
</evidence>
<evidence type="ECO:0000256" key="10">
    <source>
        <dbReference type="ARBA" id="ARBA00048679"/>
    </source>
</evidence>
<dbReference type="PROSITE" id="PS50011">
    <property type="entry name" value="PROTEIN_KINASE_DOM"/>
    <property type="match status" value="1"/>
</dbReference>
<keyword evidence="6" id="KW-0547">Nucleotide-binding</keyword>
<dbReference type="EC" id="2.7.11.1" evidence="3"/>
<comment type="catalytic activity">
    <reaction evidence="9">
        <text>L-threonyl-[protein] + ATP = O-phospho-L-threonyl-[protein] + ADP + H(+)</text>
        <dbReference type="Rhea" id="RHEA:46608"/>
        <dbReference type="Rhea" id="RHEA-COMP:11060"/>
        <dbReference type="Rhea" id="RHEA-COMP:11605"/>
        <dbReference type="ChEBI" id="CHEBI:15378"/>
        <dbReference type="ChEBI" id="CHEBI:30013"/>
        <dbReference type="ChEBI" id="CHEBI:30616"/>
        <dbReference type="ChEBI" id="CHEBI:61977"/>
        <dbReference type="ChEBI" id="CHEBI:456216"/>
        <dbReference type="EC" id="2.7.11.1"/>
    </reaction>
</comment>